<sequence>MSSIVHIFSKPRSYYHNFDMGLISQDDKILLQQDACYDQSKFLVNCPAPIFMLETCALARGVSPLESITLIDDLSWVDLIANSDKSITW</sequence>
<dbReference type="Proteomes" id="UP000076486">
    <property type="component" value="Unassembled WGS sequence"/>
</dbReference>
<evidence type="ECO:0000313" key="2">
    <source>
        <dbReference type="Proteomes" id="UP000076486"/>
    </source>
</evidence>
<dbReference type="RefSeq" id="WP_081220916.1">
    <property type="nucleotide sequence ID" value="NZ_AUYC01000012.1"/>
</dbReference>
<dbReference type="SUPFAM" id="SSF75169">
    <property type="entry name" value="DsrEFH-like"/>
    <property type="match status" value="1"/>
</dbReference>
<organism evidence="1 2">
    <name type="scientific">Pseudoalteromonas luteoviolacea CPMOR-1</name>
    <dbReference type="NCBI Taxonomy" id="1365248"/>
    <lineage>
        <taxon>Bacteria</taxon>
        <taxon>Pseudomonadati</taxon>
        <taxon>Pseudomonadota</taxon>
        <taxon>Gammaproteobacteria</taxon>
        <taxon>Alteromonadales</taxon>
        <taxon>Pseudoalteromonadaceae</taxon>
        <taxon>Pseudoalteromonas</taxon>
    </lineage>
</organism>
<protein>
    <submittedName>
        <fullName evidence="1">Uncharacterized protein</fullName>
    </submittedName>
</protein>
<dbReference type="AlphaFoldDB" id="A0A162BQH4"/>
<dbReference type="InterPro" id="IPR027396">
    <property type="entry name" value="DsrEFH-like"/>
</dbReference>
<proteinExistence type="predicted"/>
<comment type="caution">
    <text evidence="1">The sequence shown here is derived from an EMBL/GenBank/DDBJ whole genome shotgun (WGS) entry which is preliminary data.</text>
</comment>
<name>A0A162BQH4_9GAMM</name>
<gene>
    <name evidence="1" type="ORF">N473_09835</name>
</gene>
<dbReference type="EMBL" id="AUYC01000012">
    <property type="protein sequence ID" value="KZN66685.1"/>
    <property type="molecule type" value="Genomic_DNA"/>
</dbReference>
<dbReference type="PATRIC" id="fig|1365248.3.peg.657"/>
<dbReference type="Gene3D" id="3.40.1260.10">
    <property type="entry name" value="DsrEFH-like"/>
    <property type="match status" value="1"/>
</dbReference>
<evidence type="ECO:0000313" key="1">
    <source>
        <dbReference type="EMBL" id="KZN66685.1"/>
    </source>
</evidence>
<accession>A0A162BQH4</accession>
<reference evidence="1 2" key="1">
    <citation type="submission" date="2013-07" db="EMBL/GenBank/DDBJ databases">
        <title>Comparative Genomic and Metabolomic Analysis of Twelve Strains of Pseudoalteromonas luteoviolacea.</title>
        <authorList>
            <person name="Vynne N.G."/>
            <person name="Mansson M."/>
            <person name="Gram L."/>
        </authorList>
    </citation>
    <scope>NUCLEOTIDE SEQUENCE [LARGE SCALE GENOMIC DNA]</scope>
    <source>
        <strain evidence="1 2">CPMOR-1</strain>
    </source>
</reference>